<accession>A0A375I8L6</accession>
<protein>
    <recommendedName>
        <fullName evidence="1">Porin domain-containing protein</fullName>
    </recommendedName>
</protein>
<dbReference type="AlphaFoldDB" id="A0A375I8L6"/>
<dbReference type="InterPro" id="IPR023614">
    <property type="entry name" value="Porin_dom_sf"/>
</dbReference>
<dbReference type="Proteomes" id="UP000255505">
    <property type="component" value="Unassembled WGS sequence"/>
</dbReference>
<dbReference type="EMBL" id="LT991978">
    <property type="protein sequence ID" value="SPK77558.1"/>
    <property type="molecule type" value="Genomic_DNA"/>
</dbReference>
<name>A0A375I8L6_9BURK</name>
<dbReference type="Gene3D" id="2.40.160.10">
    <property type="entry name" value="Porin"/>
    <property type="match status" value="1"/>
</dbReference>
<dbReference type="SUPFAM" id="SSF56935">
    <property type="entry name" value="Porins"/>
    <property type="match status" value="1"/>
</dbReference>
<dbReference type="EMBL" id="OOEF01000048">
    <property type="protein sequence ID" value="SPK70430.1"/>
    <property type="molecule type" value="Genomic_DNA"/>
</dbReference>
<proteinExistence type="predicted"/>
<gene>
    <name evidence="3" type="ORF">CT19425_P50009</name>
    <name evidence="2" type="ORF">CT19425_U520011</name>
</gene>
<evidence type="ECO:0000313" key="3">
    <source>
        <dbReference type="EMBL" id="SPK77558.1"/>
    </source>
</evidence>
<keyword evidence="3" id="KW-0614">Plasmid</keyword>
<sequence>MKLRHLAFSQGARLCRQAWVGLSGNWGQVSLGRQYTMLFWAMLADLGDGMKANFVLESGFAPDSGVTNRSRLGCPPWRRPNP</sequence>
<feature type="domain" description="Porin" evidence="1">
    <location>
        <begin position="16"/>
        <end position="53"/>
    </location>
</feature>
<reference evidence="2 4" key="1">
    <citation type="submission" date="2018-01" db="EMBL/GenBank/DDBJ databases">
        <authorList>
            <person name="Gaut B.S."/>
            <person name="Morton B.R."/>
            <person name="Clegg M.T."/>
            <person name="Duvall M.R."/>
        </authorList>
    </citation>
    <scope>NUCLEOTIDE SEQUENCE [LARGE SCALE GENOMIC DNA]</scope>
    <source>
        <strain evidence="2">Cupriavidus taiwanensis LMG 19425</strain>
        <plasmid evidence="4">Plasmid iii</plasmid>
    </source>
</reference>
<organism evidence="2 4">
    <name type="scientific">Cupriavidus taiwanensis</name>
    <dbReference type="NCBI Taxonomy" id="164546"/>
    <lineage>
        <taxon>Bacteria</taxon>
        <taxon>Pseudomonadati</taxon>
        <taxon>Pseudomonadota</taxon>
        <taxon>Betaproteobacteria</taxon>
        <taxon>Burkholderiales</taxon>
        <taxon>Burkholderiaceae</taxon>
        <taxon>Cupriavidus</taxon>
    </lineage>
</organism>
<dbReference type="InterPro" id="IPR033900">
    <property type="entry name" value="Gram_neg_porin_domain"/>
</dbReference>
<dbReference type="Pfam" id="PF13609">
    <property type="entry name" value="Porin_4"/>
    <property type="match status" value="1"/>
</dbReference>
<dbReference type="Proteomes" id="UP000255505">
    <property type="component" value="Plasmid III"/>
</dbReference>
<evidence type="ECO:0000313" key="2">
    <source>
        <dbReference type="EMBL" id="SPK70430.1"/>
    </source>
</evidence>
<dbReference type="RefSeq" id="WP_420025921.1">
    <property type="nucleotide sequence ID" value="NZ_LT991978.1"/>
</dbReference>
<evidence type="ECO:0000259" key="1">
    <source>
        <dbReference type="Pfam" id="PF13609"/>
    </source>
</evidence>
<evidence type="ECO:0000313" key="4">
    <source>
        <dbReference type="Proteomes" id="UP000255505"/>
    </source>
</evidence>
<geneLocation type="plasmid" evidence="3">
    <name>III</name>
</geneLocation>
<dbReference type="GO" id="GO:0015288">
    <property type="term" value="F:porin activity"/>
    <property type="evidence" value="ECO:0007669"/>
    <property type="project" value="InterPro"/>
</dbReference>
<dbReference type="GO" id="GO:0016020">
    <property type="term" value="C:membrane"/>
    <property type="evidence" value="ECO:0007669"/>
    <property type="project" value="InterPro"/>
</dbReference>